<evidence type="ECO:0000313" key="4">
    <source>
        <dbReference type="Proteomes" id="UP000824976"/>
    </source>
</evidence>
<name>A0AAE6Z1T5_9GAMM</name>
<organism evidence="1 3">
    <name type="scientific">Dickeya zeae</name>
    <dbReference type="NCBI Taxonomy" id="204042"/>
    <lineage>
        <taxon>Bacteria</taxon>
        <taxon>Pseudomonadati</taxon>
        <taxon>Pseudomonadota</taxon>
        <taxon>Gammaproteobacteria</taxon>
        <taxon>Enterobacterales</taxon>
        <taxon>Pectobacteriaceae</taxon>
        <taxon>Dickeya</taxon>
    </lineage>
</organism>
<dbReference type="RefSeq" id="WP_168363409.1">
    <property type="nucleotide sequence ID" value="NZ_CP033622.1"/>
</dbReference>
<accession>A0AAE6Z1T5</accession>
<evidence type="ECO:0000313" key="2">
    <source>
        <dbReference type="EMBL" id="QYM92250.1"/>
    </source>
</evidence>
<protein>
    <submittedName>
        <fullName evidence="1">Uncharacterized protein</fullName>
    </submittedName>
</protein>
<evidence type="ECO:0000313" key="3">
    <source>
        <dbReference type="Proteomes" id="UP000500801"/>
    </source>
</evidence>
<dbReference type="Proteomes" id="UP000500801">
    <property type="component" value="Chromosome"/>
</dbReference>
<sequence>MFTNPYDSQKYSENVHQAVNNLLMAFKGGDTRLALDVLDWMKEAVITESSVVGVDAGASLNASSPTFPLKFINVK</sequence>
<dbReference type="EMBL" id="CP040817">
    <property type="protein sequence ID" value="QYM92250.1"/>
    <property type="molecule type" value="Genomic_DNA"/>
</dbReference>
<dbReference type="Proteomes" id="UP000824976">
    <property type="component" value="Chromosome"/>
</dbReference>
<dbReference type="AlphaFoldDB" id="A0AAE6Z1T5"/>
<evidence type="ECO:0000313" key="1">
    <source>
        <dbReference type="EMBL" id="QIZ52367.1"/>
    </source>
</evidence>
<keyword evidence="4" id="KW-1185">Reference proteome</keyword>
<dbReference type="EMBL" id="CP033622">
    <property type="protein sequence ID" value="QIZ52367.1"/>
    <property type="molecule type" value="Genomic_DNA"/>
</dbReference>
<gene>
    <name evidence="1" type="ORF">DWG24_17245</name>
    <name evidence="2" type="ORF">FGI21_10360</name>
</gene>
<proteinExistence type="predicted"/>
<reference evidence="2 4" key="2">
    <citation type="submission" date="2019-06" db="EMBL/GenBank/DDBJ databases">
        <title>Complete genome of Dickeya zeae PL65.</title>
        <authorList>
            <person name="Boluk G."/>
            <person name="Arif M."/>
        </authorList>
    </citation>
    <scope>NUCLEOTIDE SEQUENCE [LARGE SCALE GENOMIC DNA]</scope>
    <source>
        <strain evidence="2 4">PL65</strain>
    </source>
</reference>
<reference evidence="1 3" key="1">
    <citation type="submission" date="2018-11" db="EMBL/GenBank/DDBJ databases">
        <title>Complete genome sequence of Dickeya zeae strain CE1 infecting Canna edulis Ker-Gawl. in China.</title>
        <authorList>
            <person name="Zhang J."/>
            <person name="Lin B."/>
            <person name="Shen H."/>
            <person name="Jiang S."/>
            <person name="Pu X."/>
            <person name="Sun D."/>
        </authorList>
    </citation>
    <scope>NUCLEOTIDE SEQUENCE [LARGE SCALE GENOMIC DNA]</scope>
    <source>
        <strain evidence="1 3">CE1</strain>
    </source>
</reference>